<organism evidence="8 9">
    <name type="scientific">Canavalia gladiata</name>
    <name type="common">Sword bean</name>
    <name type="synonym">Dolichos gladiatus</name>
    <dbReference type="NCBI Taxonomy" id="3824"/>
    <lineage>
        <taxon>Eukaryota</taxon>
        <taxon>Viridiplantae</taxon>
        <taxon>Streptophyta</taxon>
        <taxon>Embryophyta</taxon>
        <taxon>Tracheophyta</taxon>
        <taxon>Spermatophyta</taxon>
        <taxon>Magnoliopsida</taxon>
        <taxon>eudicotyledons</taxon>
        <taxon>Gunneridae</taxon>
        <taxon>Pentapetalae</taxon>
        <taxon>rosids</taxon>
        <taxon>fabids</taxon>
        <taxon>Fabales</taxon>
        <taxon>Fabaceae</taxon>
        <taxon>Papilionoideae</taxon>
        <taxon>50 kb inversion clade</taxon>
        <taxon>NPAAA clade</taxon>
        <taxon>indigoferoid/millettioid clade</taxon>
        <taxon>Phaseoleae</taxon>
        <taxon>Canavalia</taxon>
    </lineage>
</organism>
<dbReference type="AlphaFoldDB" id="A0AAN9QBP5"/>
<dbReference type="SUPFAM" id="SSF47459">
    <property type="entry name" value="HLH, helix-loop-helix DNA-binding domain"/>
    <property type="match status" value="1"/>
</dbReference>
<dbReference type="InterPro" id="IPR036638">
    <property type="entry name" value="HLH_DNA-bd_sf"/>
</dbReference>
<feature type="region of interest" description="Disordered" evidence="6">
    <location>
        <begin position="104"/>
        <end position="150"/>
    </location>
</feature>
<evidence type="ECO:0000256" key="5">
    <source>
        <dbReference type="SAM" id="Coils"/>
    </source>
</evidence>
<accession>A0AAN9QBP5</accession>
<dbReference type="Pfam" id="PF22754">
    <property type="entry name" value="bHLH-TF_ACT-like_plant"/>
    <property type="match status" value="1"/>
</dbReference>
<keyword evidence="5" id="KW-0175">Coiled coil</keyword>
<proteinExistence type="predicted"/>
<comment type="caution">
    <text evidence="8">The sequence shown here is derived from an EMBL/GenBank/DDBJ whole genome shotgun (WGS) entry which is preliminary data.</text>
</comment>
<dbReference type="Pfam" id="PF00010">
    <property type="entry name" value="HLH"/>
    <property type="match status" value="1"/>
</dbReference>
<reference evidence="8 9" key="1">
    <citation type="submission" date="2024-01" db="EMBL/GenBank/DDBJ databases">
        <title>The genomes of 5 underutilized Papilionoideae crops provide insights into root nodulation and disease resistanc.</title>
        <authorList>
            <person name="Jiang F."/>
        </authorList>
    </citation>
    <scope>NUCLEOTIDE SEQUENCE [LARGE SCALE GENOMIC DNA]</scope>
    <source>
        <strain evidence="8">LVBAO_FW01</strain>
        <tissue evidence="8">Leaves</tissue>
    </source>
</reference>
<dbReference type="GO" id="GO:0080090">
    <property type="term" value="P:regulation of primary metabolic process"/>
    <property type="evidence" value="ECO:0007669"/>
    <property type="project" value="UniProtKB-ARBA"/>
</dbReference>
<dbReference type="GO" id="GO:0046983">
    <property type="term" value="F:protein dimerization activity"/>
    <property type="evidence" value="ECO:0007669"/>
    <property type="project" value="InterPro"/>
</dbReference>
<feature type="domain" description="BHLH" evidence="7">
    <location>
        <begin position="144"/>
        <end position="193"/>
    </location>
</feature>
<evidence type="ECO:0000313" key="8">
    <source>
        <dbReference type="EMBL" id="KAK7325278.1"/>
    </source>
</evidence>
<dbReference type="InterPro" id="IPR054502">
    <property type="entry name" value="bHLH-TF_ACT-like_plant"/>
</dbReference>
<keyword evidence="3" id="KW-0804">Transcription</keyword>
<evidence type="ECO:0000256" key="1">
    <source>
        <dbReference type="ARBA" id="ARBA00004123"/>
    </source>
</evidence>
<dbReference type="Proteomes" id="UP001367508">
    <property type="component" value="Unassembled WGS sequence"/>
</dbReference>
<dbReference type="PANTHER" id="PTHR45959">
    <property type="entry name" value="BHLH TRANSCRIPTION FACTOR"/>
    <property type="match status" value="1"/>
</dbReference>
<keyword evidence="2" id="KW-0805">Transcription regulation</keyword>
<dbReference type="SMART" id="SM00353">
    <property type="entry name" value="HLH"/>
    <property type="match status" value="1"/>
</dbReference>
<keyword evidence="9" id="KW-1185">Reference proteome</keyword>
<dbReference type="InterPro" id="IPR011598">
    <property type="entry name" value="bHLH_dom"/>
</dbReference>
<dbReference type="Gene3D" id="4.10.280.10">
    <property type="entry name" value="Helix-loop-helix DNA-binding domain"/>
    <property type="match status" value="1"/>
</dbReference>
<sequence>MDDDEVNECLCHTNPFGEEFLRDILHHPQEGNSLVATPILNTANGSLFEHTNVVRPTNLIMNKNNSLSSSMMSQHVVEKATSSPTSYILSFDKSAALLPSEHDPWKEVSQSQLGNSTKDTFPFSSSSSSSSRPNQGTKKTRSPSESLDHIMSERIRRQELTRKFIALSATIPGLKKMDKAHVLREAINYVKQLQERVRELEEDIQKNGVESVITITRSHICIDDDHDDTKTDQCYGPNEGLPEVEARVLGKEVLIKIHCGKQKGILLKIMSQLERLHLYISTSNVLPFGNTLDITIIAQMGDKYKLVVKDLVKELRQVAKSCDVQQPCEIAY</sequence>
<dbReference type="PANTHER" id="PTHR45959:SF27">
    <property type="entry name" value="HELIX LOOP HELIX DNA-BINDING DOMAIN PROTEIN"/>
    <property type="match status" value="1"/>
</dbReference>
<gene>
    <name evidence="8" type="ORF">VNO77_29438</name>
</gene>
<feature type="coiled-coil region" evidence="5">
    <location>
        <begin position="183"/>
        <end position="210"/>
    </location>
</feature>
<comment type="subcellular location">
    <subcellularLocation>
        <location evidence="1">Nucleus</location>
    </subcellularLocation>
</comment>
<name>A0AAN9QBP5_CANGL</name>
<evidence type="ECO:0000256" key="3">
    <source>
        <dbReference type="ARBA" id="ARBA00023163"/>
    </source>
</evidence>
<dbReference type="EMBL" id="JAYMYQ010000006">
    <property type="protein sequence ID" value="KAK7325278.1"/>
    <property type="molecule type" value="Genomic_DNA"/>
</dbReference>
<evidence type="ECO:0000313" key="9">
    <source>
        <dbReference type="Proteomes" id="UP001367508"/>
    </source>
</evidence>
<feature type="compositionally biased region" description="Polar residues" evidence="6">
    <location>
        <begin position="108"/>
        <end position="123"/>
    </location>
</feature>
<evidence type="ECO:0000256" key="2">
    <source>
        <dbReference type="ARBA" id="ARBA00023015"/>
    </source>
</evidence>
<keyword evidence="4" id="KW-0539">Nucleus</keyword>
<evidence type="ECO:0000256" key="4">
    <source>
        <dbReference type="ARBA" id="ARBA00023242"/>
    </source>
</evidence>
<dbReference type="GO" id="GO:0005634">
    <property type="term" value="C:nucleus"/>
    <property type="evidence" value="ECO:0007669"/>
    <property type="project" value="UniProtKB-SubCell"/>
</dbReference>
<dbReference type="PROSITE" id="PS50888">
    <property type="entry name" value="BHLH"/>
    <property type="match status" value="1"/>
</dbReference>
<evidence type="ECO:0000259" key="7">
    <source>
        <dbReference type="PROSITE" id="PS50888"/>
    </source>
</evidence>
<dbReference type="InterPro" id="IPR052610">
    <property type="entry name" value="bHLH_transcription_regulator"/>
</dbReference>
<protein>
    <recommendedName>
        <fullName evidence="7">BHLH domain-containing protein</fullName>
    </recommendedName>
</protein>
<evidence type="ECO:0000256" key="6">
    <source>
        <dbReference type="SAM" id="MobiDB-lite"/>
    </source>
</evidence>